<dbReference type="PANTHER" id="PTHR30189">
    <property type="entry name" value="LPS-ASSEMBLY PROTEIN"/>
    <property type="match status" value="1"/>
</dbReference>
<evidence type="ECO:0000313" key="3">
    <source>
        <dbReference type="EMBL" id="NNM72607.1"/>
    </source>
</evidence>
<proteinExistence type="inferred from homology"/>
<keyword evidence="1" id="KW-0472">Membrane</keyword>
<dbReference type="HAMAP" id="MF_01411">
    <property type="entry name" value="LPS_assembly_LptD"/>
    <property type="match status" value="1"/>
</dbReference>
<dbReference type="GO" id="GO:1990351">
    <property type="term" value="C:transporter complex"/>
    <property type="evidence" value="ECO:0007669"/>
    <property type="project" value="TreeGrafter"/>
</dbReference>
<protein>
    <recommendedName>
        <fullName evidence="1">LPS-assembly protein LptD</fullName>
    </recommendedName>
</protein>
<dbReference type="Proteomes" id="UP000564885">
    <property type="component" value="Unassembled WGS sequence"/>
</dbReference>
<feature type="chain" id="PRO_5033191873" description="LPS-assembly protein LptD" evidence="1">
    <location>
        <begin position="29"/>
        <end position="863"/>
    </location>
</feature>
<evidence type="ECO:0000259" key="2">
    <source>
        <dbReference type="Pfam" id="PF04453"/>
    </source>
</evidence>
<comment type="caution">
    <text evidence="1">Lacks conserved residue(s) required for the propagation of feature annotation.</text>
</comment>
<comment type="subunit">
    <text evidence="1">Component of the lipopolysaccharide transport and assembly complex.</text>
</comment>
<organism evidence="3 4">
    <name type="scientific">Enterovirga aerilata</name>
    <dbReference type="NCBI Taxonomy" id="2730920"/>
    <lineage>
        <taxon>Bacteria</taxon>
        <taxon>Pseudomonadati</taxon>
        <taxon>Pseudomonadota</taxon>
        <taxon>Alphaproteobacteria</taxon>
        <taxon>Hyphomicrobiales</taxon>
        <taxon>Methylobacteriaceae</taxon>
        <taxon>Enterovirga</taxon>
    </lineage>
</organism>
<comment type="function">
    <text evidence="1">Involved in the assembly of lipopolysaccharide (LPS) at the surface of the outer membrane.</text>
</comment>
<dbReference type="GO" id="GO:0009279">
    <property type="term" value="C:cell outer membrane"/>
    <property type="evidence" value="ECO:0007669"/>
    <property type="project" value="UniProtKB-SubCell"/>
</dbReference>
<dbReference type="RefSeq" id="WP_171218063.1">
    <property type="nucleotide sequence ID" value="NZ_JABEPP010000002.1"/>
</dbReference>
<sequence length="863" mass="96067" precursor="true">MGRLKGTIAGFAIAVASLLAALPSPAWAQGTLNDMIAARQRAAGRDDSRLLVDAREIVYNNDRNTIAASGDVELSYQGRTLQADRVVYDRNTSRVFAEGNVRLADSSGAVTTASRFELTDDFKTGFIDSLRVVQTTVDRGETVRARFSAPRAERIEGETTTFLRGTYTACEPCRENPERPPLWQVKAARIVHNNQERTIYYENASIEFLGVPIAAVPYFWTPDPTVKRMTGFLAPHFIHSTALGFGVSTPFFWDIAPDRDLTIAPTFYSRQGVLLQAEWRQRLLTGSYNIRAAGIFQQGQSAFLPAPFGPANREGRGMIETNGRFAINPQWQFGWNIALLSDKWFLQNYKIRSETLASNYLLLESTSQVFLRGQGDRSFFDLRGFYFQGLSYADWQKQLPLVAPVLDYDKRIDGPQPLGGELRLQFNFTNLMREAAQFDPITAANRSFPFGSGLTTAAYQSCVVFQRGICLVRGLAGNFARVSGEVSWRRAFVDDVGQVWTPFTYLRADGFFNHVDTTGYQNAMVANFVNPDQEFIGRAMPAVGMEYRYPFVADTGNFGTHTLTPIAQIIARPNETHIGRLPNEDAHSLVYDDTTLFDWDKFSGYDRAEGGVRANLGLQYNWQTPAGWTANALFGQSYQLAGRNSYRIPDLVNTGSESGLQTRASDFVSRFQVNPTQNFSLIARSRFDQGDFSVKSFEAQAVANFNPWAPITGSLTYVRYKEQPALGYLHRREGLQPAAAWNITPNWSIGGSVLFDLDRYLDNRDTFFNAYAAALAQGGQALANTVVYNRGDPYTIAQAGLTLGYKDECTTFSINYAMTPRVAATGERETDRTVLVRLELRTLGQASFSQSLGSTTTDGVSSR</sequence>
<dbReference type="GO" id="GO:0015920">
    <property type="term" value="P:lipopolysaccharide transport"/>
    <property type="evidence" value="ECO:0007669"/>
    <property type="project" value="InterPro"/>
</dbReference>
<keyword evidence="1" id="KW-0732">Signal</keyword>
<accession>A0A849I9D1</accession>
<dbReference type="EMBL" id="JABEPP010000002">
    <property type="protein sequence ID" value="NNM72607.1"/>
    <property type="molecule type" value="Genomic_DNA"/>
</dbReference>
<dbReference type="InterPro" id="IPR050218">
    <property type="entry name" value="LptD"/>
</dbReference>
<name>A0A849I9D1_9HYPH</name>
<dbReference type="InterPro" id="IPR020889">
    <property type="entry name" value="LipoPS_assembly_LptD"/>
</dbReference>
<comment type="similarity">
    <text evidence="1">Belongs to the LptD family.</text>
</comment>
<comment type="subcellular location">
    <subcellularLocation>
        <location evidence="1">Cell outer membrane</location>
    </subcellularLocation>
</comment>
<comment type="caution">
    <text evidence="3">The sequence shown here is derived from an EMBL/GenBank/DDBJ whole genome shotgun (WGS) entry which is preliminary data.</text>
</comment>
<keyword evidence="4" id="KW-1185">Reference proteome</keyword>
<feature type="domain" description="LptD C-terminal" evidence="2">
    <location>
        <begin position="316"/>
        <end position="747"/>
    </location>
</feature>
<keyword evidence="1" id="KW-0998">Cell outer membrane</keyword>
<dbReference type="PANTHER" id="PTHR30189:SF1">
    <property type="entry name" value="LPS-ASSEMBLY PROTEIN LPTD"/>
    <property type="match status" value="1"/>
</dbReference>
<dbReference type="AlphaFoldDB" id="A0A849I9D1"/>
<dbReference type="Pfam" id="PF04453">
    <property type="entry name" value="LptD"/>
    <property type="match status" value="1"/>
</dbReference>
<feature type="signal peptide" evidence="1">
    <location>
        <begin position="1"/>
        <end position="28"/>
    </location>
</feature>
<evidence type="ECO:0000313" key="4">
    <source>
        <dbReference type="Proteomes" id="UP000564885"/>
    </source>
</evidence>
<evidence type="ECO:0000256" key="1">
    <source>
        <dbReference type="HAMAP-Rule" id="MF_01411"/>
    </source>
</evidence>
<dbReference type="GO" id="GO:0043165">
    <property type="term" value="P:Gram-negative-bacterium-type cell outer membrane assembly"/>
    <property type="evidence" value="ECO:0007669"/>
    <property type="project" value="UniProtKB-UniRule"/>
</dbReference>
<dbReference type="Gene3D" id="2.60.450.10">
    <property type="entry name" value="Lipopolysaccharide (LPS) transport protein A like domain"/>
    <property type="match status" value="1"/>
</dbReference>
<reference evidence="3 4" key="1">
    <citation type="submission" date="2020-04" db="EMBL/GenBank/DDBJ databases">
        <title>Enterovirga sp. isolate from soil.</title>
        <authorList>
            <person name="Chea S."/>
            <person name="Kim D.-U."/>
        </authorList>
    </citation>
    <scope>NUCLEOTIDE SEQUENCE [LARGE SCALE GENOMIC DNA]</scope>
    <source>
        <strain evidence="3 4">DB1703</strain>
    </source>
</reference>
<dbReference type="InterPro" id="IPR007543">
    <property type="entry name" value="LptD_C"/>
</dbReference>
<gene>
    <name evidence="1" type="primary">lptD</name>
    <name evidence="3" type="ORF">HJG44_09450</name>
</gene>